<name>A0A6G9IDP9_9GAMM</name>
<sequence>MTSPEKKAILFVNGEASFPQNLTSYNIIACTDGAYHNYLQDSGILPDFLIGDLDSIHDKPIDPRVTIIPTPAQDKTDFEKSLLFLMDKGISRIDIYGASGKSSDHFLGNLSVALQYKDSLQLTFYDNYTQFFFASPQMQFNNVKGKTISLIPFGEVFGLTLTGFEYPLTKADLKLGGLTSLRNKAKDDLVSISFEKGNLIVFITK</sequence>
<dbReference type="InterPro" id="IPR006282">
    <property type="entry name" value="Thi_PPkinase"/>
</dbReference>
<dbReference type="Pfam" id="PF04265">
    <property type="entry name" value="TPK_B1_binding"/>
    <property type="match status" value="1"/>
</dbReference>
<dbReference type="GO" id="GO:0004788">
    <property type="term" value="F:thiamine diphosphokinase activity"/>
    <property type="evidence" value="ECO:0007669"/>
    <property type="project" value="UniProtKB-UniRule"/>
</dbReference>
<dbReference type="EMBL" id="CP050253">
    <property type="protein sequence ID" value="QIQ21942.1"/>
    <property type="molecule type" value="Genomic_DNA"/>
</dbReference>
<dbReference type="GO" id="GO:0030975">
    <property type="term" value="F:thiamine binding"/>
    <property type="evidence" value="ECO:0007669"/>
    <property type="project" value="InterPro"/>
</dbReference>
<dbReference type="CDD" id="cd07995">
    <property type="entry name" value="TPK"/>
    <property type="match status" value="1"/>
</dbReference>
<accession>A0A6G9IDP9</accession>
<protein>
    <recommendedName>
        <fullName evidence="5">Thiamine diphosphokinase</fullName>
        <ecNumber evidence="5">2.7.6.2</ecNumber>
    </recommendedName>
</protein>
<evidence type="ECO:0000259" key="6">
    <source>
        <dbReference type="SMART" id="SM00983"/>
    </source>
</evidence>
<dbReference type="InParanoid" id="A0A6G9IDP9"/>
<dbReference type="KEGG" id="orb:IPMB12_09775"/>
<keyword evidence="8" id="KW-1185">Reference proteome</keyword>
<keyword evidence="4" id="KW-0067">ATP-binding</keyword>
<keyword evidence="2" id="KW-0547">Nucleotide-binding</keyword>
<evidence type="ECO:0000256" key="1">
    <source>
        <dbReference type="ARBA" id="ARBA00022679"/>
    </source>
</evidence>
<reference evidence="7 8" key="1">
    <citation type="submission" date="2020-03" db="EMBL/GenBank/DDBJ databases">
        <title>Complete genome sequence of Orbus sp. IPMB12 (BCRC 80908).</title>
        <authorList>
            <person name="Lo W.-S."/>
            <person name="Chang T.-H."/>
            <person name="Kuo C.-H."/>
        </authorList>
    </citation>
    <scope>NUCLEOTIDE SEQUENCE [LARGE SCALE GENOMIC DNA]</scope>
    <source>
        <strain evidence="7 8">IPMB12</strain>
    </source>
</reference>
<keyword evidence="3 7" id="KW-0418">Kinase</keyword>
<evidence type="ECO:0000256" key="3">
    <source>
        <dbReference type="ARBA" id="ARBA00022777"/>
    </source>
</evidence>
<dbReference type="PANTHER" id="PTHR41299:SF1">
    <property type="entry name" value="THIAMINE PYROPHOSPHOKINASE"/>
    <property type="match status" value="1"/>
</dbReference>
<dbReference type="GO" id="GO:0009229">
    <property type="term" value="P:thiamine diphosphate biosynthetic process"/>
    <property type="evidence" value="ECO:0007669"/>
    <property type="project" value="InterPro"/>
</dbReference>
<dbReference type="SUPFAM" id="SSF63999">
    <property type="entry name" value="Thiamin pyrophosphokinase, catalytic domain"/>
    <property type="match status" value="1"/>
</dbReference>
<dbReference type="InterPro" id="IPR036371">
    <property type="entry name" value="TPK_B1-bd_sf"/>
</dbReference>
<dbReference type="Gene3D" id="3.40.50.10240">
    <property type="entry name" value="Thiamin pyrophosphokinase, catalytic domain"/>
    <property type="match status" value="1"/>
</dbReference>
<dbReference type="PANTHER" id="PTHR41299">
    <property type="entry name" value="THIAMINE PYROPHOSPHOKINASE"/>
    <property type="match status" value="1"/>
</dbReference>
<organism evidence="7 8">
    <name type="scientific">Zophobihabitans entericus</name>
    <dbReference type="NCBI Taxonomy" id="1635327"/>
    <lineage>
        <taxon>Bacteria</taxon>
        <taxon>Pseudomonadati</taxon>
        <taxon>Pseudomonadota</taxon>
        <taxon>Gammaproteobacteria</taxon>
        <taxon>Orbales</taxon>
        <taxon>Orbaceae</taxon>
        <taxon>Zophobihabitans</taxon>
    </lineage>
</organism>
<dbReference type="AlphaFoldDB" id="A0A6G9IDP9"/>
<dbReference type="InterPro" id="IPR053149">
    <property type="entry name" value="TPK"/>
</dbReference>
<evidence type="ECO:0000256" key="5">
    <source>
        <dbReference type="NCBIfam" id="TIGR01378"/>
    </source>
</evidence>
<dbReference type="GO" id="GO:0016301">
    <property type="term" value="F:kinase activity"/>
    <property type="evidence" value="ECO:0007669"/>
    <property type="project" value="UniProtKB-KW"/>
</dbReference>
<dbReference type="SUPFAM" id="SSF63862">
    <property type="entry name" value="Thiamin pyrophosphokinase, substrate-binding domain"/>
    <property type="match status" value="1"/>
</dbReference>
<proteinExistence type="predicted"/>
<dbReference type="InterPro" id="IPR007373">
    <property type="entry name" value="Thiamin_PyroPKinase_B1-bd"/>
</dbReference>
<dbReference type="RefSeq" id="WP_166917231.1">
    <property type="nucleotide sequence ID" value="NZ_CP050253.1"/>
</dbReference>
<dbReference type="InterPro" id="IPR007371">
    <property type="entry name" value="TPK_catalytic"/>
</dbReference>
<dbReference type="GO" id="GO:0006772">
    <property type="term" value="P:thiamine metabolic process"/>
    <property type="evidence" value="ECO:0007669"/>
    <property type="project" value="UniProtKB-UniRule"/>
</dbReference>
<dbReference type="SMART" id="SM00983">
    <property type="entry name" value="TPK_B1_binding"/>
    <property type="match status" value="1"/>
</dbReference>
<feature type="domain" description="Thiamin pyrophosphokinase thiamin-binding" evidence="6">
    <location>
        <begin position="140"/>
        <end position="200"/>
    </location>
</feature>
<dbReference type="Pfam" id="PF04263">
    <property type="entry name" value="TPK_catalytic"/>
    <property type="match status" value="1"/>
</dbReference>
<evidence type="ECO:0000256" key="4">
    <source>
        <dbReference type="ARBA" id="ARBA00022840"/>
    </source>
</evidence>
<dbReference type="GO" id="GO:0005524">
    <property type="term" value="F:ATP binding"/>
    <property type="evidence" value="ECO:0007669"/>
    <property type="project" value="UniProtKB-KW"/>
</dbReference>
<dbReference type="NCBIfam" id="TIGR01378">
    <property type="entry name" value="thi_PPkinase"/>
    <property type="match status" value="1"/>
</dbReference>
<gene>
    <name evidence="7" type="ORF">IPMB12_09775</name>
</gene>
<evidence type="ECO:0000256" key="2">
    <source>
        <dbReference type="ARBA" id="ARBA00022741"/>
    </source>
</evidence>
<keyword evidence="1 7" id="KW-0808">Transferase</keyword>
<evidence type="ECO:0000313" key="8">
    <source>
        <dbReference type="Proteomes" id="UP000501168"/>
    </source>
</evidence>
<dbReference type="Proteomes" id="UP000501168">
    <property type="component" value="Chromosome"/>
</dbReference>
<dbReference type="EC" id="2.7.6.2" evidence="5"/>
<dbReference type="InterPro" id="IPR036759">
    <property type="entry name" value="TPK_catalytic_sf"/>
</dbReference>
<evidence type="ECO:0000313" key="7">
    <source>
        <dbReference type="EMBL" id="QIQ21942.1"/>
    </source>
</evidence>